<organism evidence="3 4">
    <name type="scientific">Acyrthosiphon pisum</name>
    <name type="common">Pea aphid</name>
    <dbReference type="NCBI Taxonomy" id="7029"/>
    <lineage>
        <taxon>Eukaryota</taxon>
        <taxon>Metazoa</taxon>
        <taxon>Ecdysozoa</taxon>
        <taxon>Arthropoda</taxon>
        <taxon>Hexapoda</taxon>
        <taxon>Insecta</taxon>
        <taxon>Pterygota</taxon>
        <taxon>Neoptera</taxon>
        <taxon>Paraneoptera</taxon>
        <taxon>Hemiptera</taxon>
        <taxon>Sternorrhyncha</taxon>
        <taxon>Aphidomorpha</taxon>
        <taxon>Aphidoidea</taxon>
        <taxon>Aphididae</taxon>
        <taxon>Macrosiphini</taxon>
        <taxon>Acyrthosiphon</taxon>
    </lineage>
</organism>
<protein>
    <recommendedName>
        <fullName evidence="2">SANT and BTB domain-containing protein</fullName>
    </recommendedName>
</protein>
<sequence>MNSSTDESNKIDIAALSVTSECDRIDLQEFLDFLILAYRINDALTSGKGKQLHDTCINWTELSRNNLFLRLSDKKPDITAEDETGQATMRVTSTERVQCILKHKLKEIMNEGILDSVLPFIVKKTLTTNVLKTLESFGSKTSSNPLNKDKMCSKPKCNTIDNSSGSRSNKGDTEIEINVCDAVQKLKKVFRCPKRLLISKMGYFSEVTKGQRLEDIDISVHCEIPIFDWLIKWVKKDLKPKNEWPLLDNENVVPILVSASFLQMEPLFQECLLFCKNNIDDVLSSSASFGCVNDGVITSCCRCNTILVPSVAGRIPCRPPTFKIAQNGSVIACHSRDSKWTLNDHVKSLFSKYKCWRIVYWSLWSECHFMRCSRCQHMYPVKNQRWCQFHTQQPQYYPVENNRYLYYPIGRYPCCNEKTFKYEPIRNPFGCHYREHIPLLEHTAEIETHKVMQMFPSLTITDPPMFFPNGISKLMDAHGDAKSNDQNTTAWPTESHRFAPFIASNEGTSRKSQVWWDNIVMGTSSNKRLLLTELWDKPFAKRPVSPSTSDNNVYETTEVPLNEINSSFGSSFEEVEDSLSSFSDSDSTHSEKTTYNNRQQKIKRSSKAIRTLKQRYRYSGTYQWSLTAPMRCNQDNQREYEERCFRQIVHQLLHQNSNSNVECSRVLTTTNHPVTDISQRSGGYFVRLETELLSKIDPKNAQRPTSTVETKGVQSKTKLKKTLKPPSS</sequence>
<evidence type="ECO:0000313" key="4">
    <source>
        <dbReference type="Proteomes" id="UP000007819"/>
    </source>
</evidence>
<dbReference type="PANTHER" id="PTHR20946">
    <property type="entry name" value="SANT AND BTB DOMAIN REGULATOR OF CLASS SWITCH RECOMBINATION"/>
    <property type="match status" value="1"/>
</dbReference>
<dbReference type="EnsemblMetazoa" id="XM_029491715.1">
    <property type="protein sequence ID" value="XP_029347575.1"/>
    <property type="gene ID" value="LOC100575984"/>
</dbReference>
<keyword evidence="4" id="KW-1185">Reference proteome</keyword>
<dbReference type="InterPro" id="IPR021777">
    <property type="entry name" value="SANBR_BTB"/>
</dbReference>
<evidence type="ECO:0000313" key="3">
    <source>
        <dbReference type="EnsemblMetazoa" id="XP_029347575.1"/>
    </source>
</evidence>
<dbReference type="Pfam" id="PF11822">
    <property type="entry name" value="BTB_SANBR"/>
    <property type="match status" value="1"/>
</dbReference>
<dbReference type="Proteomes" id="UP000007819">
    <property type="component" value="Chromosome A3"/>
</dbReference>
<dbReference type="InterPro" id="IPR011333">
    <property type="entry name" value="SKP1/BTB/POZ_sf"/>
</dbReference>
<dbReference type="PANTHER" id="PTHR20946:SF0">
    <property type="entry name" value="SANT AND BTB DOMAIN REGULATOR OF CLASS SWITCH RECOMBINATION"/>
    <property type="match status" value="1"/>
</dbReference>
<evidence type="ECO:0000259" key="2">
    <source>
        <dbReference type="Pfam" id="PF11822"/>
    </source>
</evidence>
<dbReference type="SUPFAM" id="SSF54695">
    <property type="entry name" value="POZ domain"/>
    <property type="match status" value="1"/>
</dbReference>
<feature type="region of interest" description="Disordered" evidence="1">
    <location>
        <begin position="579"/>
        <end position="601"/>
    </location>
</feature>
<reference evidence="4" key="1">
    <citation type="submission" date="2010-06" db="EMBL/GenBank/DDBJ databases">
        <authorList>
            <person name="Jiang H."/>
            <person name="Abraham K."/>
            <person name="Ali S."/>
            <person name="Alsbrooks S.L."/>
            <person name="Anim B.N."/>
            <person name="Anosike U.S."/>
            <person name="Attaway T."/>
            <person name="Bandaranaike D.P."/>
            <person name="Battles P.K."/>
            <person name="Bell S.N."/>
            <person name="Bell A.V."/>
            <person name="Beltran B."/>
            <person name="Bickham C."/>
            <person name="Bustamante Y."/>
            <person name="Caleb T."/>
            <person name="Canada A."/>
            <person name="Cardenas V."/>
            <person name="Carter K."/>
            <person name="Chacko J."/>
            <person name="Chandrabose M.N."/>
            <person name="Chavez D."/>
            <person name="Chavez A."/>
            <person name="Chen L."/>
            <person name="Chu H.-S."/>
            <person name="Claassen K.J."/>
            <person name="Cockrell R."/>
            <person name="Collins M."/>
            <person name="Cooper J.A."/>
            <person name="Cree A."/>
            <person name="Curry S.M."/>
            <person name="Da Y."/>
            <person name="Dao M.D."/>
            <person name="Das B."/>
            <person name="Davila M.-L."/>
            <person name="Davy-Carroll L."/>
            <person name="Denson S."/>
            <person name="Dinh H."/>
            <person name="Ebong V.E."/>
            <person name="Edwards J.R."/>
            <person name="Egan A."/>
            <person name="El-Daye J."/>
            <person name="Escobedo L."/>
            <person name="Fernandez S."/>
            <person name="Fernando P.R."/>
            <person name="Flagg N."/>
            <person name="Forbes L.D."/>
            <person name="Fowler R.G."/>
            <person name="Fu Q."/>
            <person name="Gabisi R.A."/>
            <person name="Ganer J."/>
            <person name="Garbino Pronczuk A."/>
            <person name="Garcia R.M."/>
            <person name="Garner T."/>
            <person name="Garrett T.E."/>
            <person name="Gonzalez D.A."/>
            <person name="Hamid H."/>
            <person name="Hawkins E.S."/>
            <person name="Hirani K."/>
            <person name="Hogues M.E."/>
            <person name="Hollins B."/>
            <person name="Hsiao C.-H."/>
            <person name="Jabil R."/>
            <person name="James M.L."/>
            <person name="Jhangiani S.N."/>
            <person name="Johnson B."/>
            <person name="Johnson Q."/>
            <person name="Joshi V."/>
            <person name="Kalu J.B."/>
            <person name="Kam C."/>
            <person name="Kashfia A."/>
            <person name="Keebler J."/>
            <person name="Kisamo H."/>
            <person name="Kovar C.L."/>
            <person name="Lago L.A."/>
            <person name="Lai C.-Y."/>
            <person name="Laidlaw J."/>
            <person name="Lara F."/>
            <person name="Le T.-K."/>
            <person name="Lee S.L."/>
            <person name="Legall F.H."/>
            <person name="Lemon S.J."/>
            <person name="Lewis L.R."/>
            <person name="Li B."/>
            <person name="Liu Y."/>
            <person name="Liu Y.-S."/>
            <person name="Lopez J."/>
            <person name="Lozado R.J."/>
            <person name="Lu J."/>
            <person name="Madu R.C."/>
            <person name="Maheshwari M."/>
            <person name="Maheshwari R."/>
            <person name="Malloy K."/>
            <person name="Martinez E."/>
            <person name="Mathew T."/>
            <person name="Mercado I.C."/>
            <person name="Mercado C."/>
            <person name="Meyer B."/>
            <person name="Montgomery K."/>
            <person name="Morgan M.B."/>
            <person name="Munidasa M."/>
            <person name="Nazareth L.V."/>
            <person name="Nelson J."/>
            <person name="Ng B.M."/>
            <person name="Nguyen N.B."/>
            <person name="Nguyen P.Q."/>
            <person name="Nguyen T."/>
            <person name="Obregon M."/>
            <person name="Okwuonu G.O."/>
            <person name="Onwere C.G."/>
            <person name="Orozco G."/>
            <person name="Parra A."/>
            <person name="Patel S."/>
            <person name="Patil S."/>
            <person name="Perez A."/>
            <person name="Perez Y."/>
            <person name="Pham C."/>
            <person name="Primus E.L."/>
            <person name="Pu L.-L."/>
            <person name="Puazo M."/>
            <person name="Qin X."/>
            <person name="Quiroz J.B."/>
            <person name="Reese J."/>
            <person name="Richards S."/>
            <person name="Rives C.M."/>
            <person name="Robberts R."/>
            <person name="Ruiz S.J."/>
            <person name="Ruiz M.J."/>
            <person name="Santibanez J."/>
            <person name="Schneider B.W."/>
            <person name="Sisson I."/>
            <person name="Smith M."/>
            <person name="Sodergren E."/>
            <person name="Song X.-Z."/>
            <person name="Song B.B."/>
            <person name="Summersgill H."/>
            <person name="Thelus R."/>
            <person name="Thornton R.D."/>
            <person name="Trejos Z.Y."/>
            <person name="Usmani K."/>
            <person name="Vattathil S."/>
            <person name="Villasana D."/>
            <person name="Walker D.L."/>
            <person name="Wang S."/>
            <person name="Wang K."/>
            <person name="White C.S."/>
            <person name="Williams A.C."/>
            <person name="Williamson J."/>
            <person name="Wilson K."/>
            <person name="Woghiren I.O."/>
            <person name="Woodworth J.R."/>
            <person name="Worley K.C."/>
            <person name="Wright R.A."/>
            <person name="Wu W."/>
            <person name="Young L."/>
            <person name="Zhang L."/>
            <person name="Zhang J."/>
            <person name="Zhu Y."/>
            <person name="Muzny D.M."/>
            <person name="Weinstock G."/>
            <person name="Gibbs R.A."/>
        </authorList>
    </citation>
    <scope>NUCLEOTIDE SEQUENCE [LARGE SCALE GENOMIC DNA]</scope>
    <source>
        <strain evidence="4">LSR1</strain>
    </source>
</reference>
<feature type="compositionally biased region" description="Basic residues" evidence="1">
    <location>
        <begin position="717"/>
        <end position="728"/>
    </location>
</feature>
<accession>A0A8R2NTF1</accession>
<feature type="compositionally biased region" description="Polar residues" evidence="1">
    <location>
        <begin position="702"/>
        <end position="714"/>
    </location>
</feature>
<name>A0A8R2NTF1_ACYPI</name>
<feature type="domain" description="SANT and BTB" evidence="2">
    <location>
        <begin position="175"/>
        <end position="272"/>
    </location>
</feature>
<dbReference type="InterPro" id="IPR045902">
    <property type="entry name" value="SANBR-like"/>
</dbReference>
<feature type="region of interest" description="Disordered" evidence="1">
    <location>
        <begin position="697"/>
        <end position="728"/>
    </location>
</feature>
<proteinExistence type="predicted"/>
<dbReference type="AlphaFoldDB" id="A0A8R2NTF1"/>
<dbReference type="OrthoDB" id="550012at2759"/>
<reference evidence="3" key="2">
    <citation type="submission" date="2022-06" db="UniProtKB">
        <authorList>
            <consortium name="EnsemblMetazoa"/>
        </authorList>
    </citation>
    <scope>IDENTIFICATION</scope>
</reference>
<evidence type="ECO:0000256" key="1">
    <source>
        <dbReference type="SAM" id="MobiDB-lite"/>
    </source>
</evidence>